<evidence type="ECO:0000313" key="3">
    <source>
        <dbReference type="Proteomes" id="UP001289374"/>
    </source>
</evidence>
<dbReference type="GO" id="GO:0042372">
    <property type="term" value="P:phylloquinone biosynthetic process"/>
    <property type="evidence" value="ECO:0007669"/>
    <property type="project" value="TreeGrafter"/>
</dbReference>
<organism evidence="2 3">
    <name type="scientific">Sesamum angolense</name>
    <dbReference type="NCBI Taxonomy" id="2727404"/>
    <lineage>
        <taxon>Eukaryota</taxon>
        <taxon>Viridiplantae</taxon>
        <taxon>Streptophyta</taxon>
        <taxon>Embryophyta</taxon>
        <taxon>Tracheophyta</taxon>
        <taxon>Spermatophyta</taxon>
        <taxon>Magnoliopsida</taxon>
        <taxon>eudicotyledons</taxon>
        <taxon>Gunneridae</taxon>
        <taxon>Pentapetalae</taxon>
        <taxon>asterids</taxon>
        <taxon>lamiids</taxon>
        <taxon>Lamiales</taxon>
        <taxon>Pedaliaceae</taxon>
        <taxon>Sesamum</taxon>
    </lineage>
</organism>
<accession>A0AAE2BYD3</accession>
<sequence>MAAAGVVAKCCTGRRFMDMESMRCSFSSSSPTAIAKQSLSFSNQKYQELSSLSMNGCGGDPRAPLGTIETRTFPVAPTPELAADRLNSAIFELKDNPPPVDSGIIRLQVPIQQHIEALDWLSSHTQNLLPRCYFSGRDSNFVPLIDHPNGNGNGNGHASSHHQRDKLISVAGLGSAVFFRDLNPFSLDDWRSIRRFLSKRCPLIRAYGAIRFDGRADIAPEWKGFGSFYFMVPQVEFNEFEGSSMISATVAWDNRLSRTYEEAISALEATMWKVVLARSSRIATVEIDPLEWLACLQAEGDKAYQFCLQPFDSPAFIGNTPERLFYRNWLNVSSEALAATRARGATDSLDLQIGNDLLSSPKDDHEFSIVRETGVCSSTLVEPYKALRKLPRVQHLYSQLTGTLRKEDDEFKILSCLHPTPAVCGYPMEEARTLISEIETFDRGCMLVPWDGLVVLRVNLLWE</sequence>
<dbReference type="Proteomes" id="UP001289374">
    <property type="component" value="Unassembled WGS sequence"/>
</dbReference>
<evidence type="ECO:0000313" key="2">
    <source>
        <dbReference type="EMBL" id="KAK4402318.1"/>
    </source>
</evidence>
<gene>
    <name evidence="2" type="ORF">Sango_0972500</name>
</gene>
<dbReference type="InterPro" id="IPR044250">
    <property type="entry name" value="MenF-like"/>
</dbReference>
<evidence type="ECO:0000259" key="1">
    <source>
        <dbReference type="Pfam" id="PF00425"/>
    </source>
</evidence>
<proteinExistence type="predicted"/>
<dbReference type="GO" id="GO:0008909">
    <property type="term" value="F:isochorismate synthase activity"/>
    <property type="evidence" value="ECO:0007669"/>
    <property type="project" value="InterPro"/>
</dbReference>
<reference evidence="2" key="1">
    <citation type="submission" date="2020-06" db="EMBL/GenBank/DDBJ databases">
        <authorList>
            <person name="Li T."/>
            <person name="Hu X."/>
            <person name="Zhang T."/>
            <person name="Song X."/>
            <person name="Zhang H."/>
            <person name="Dai N."/>
            <person name="Sheng W."/>
            <person name="Hou X."/>
            <person name="Wei L."/>
        </authorList>
    </citation>
    <scope>NUCLEOTIDE SEQUENCE</scope>
    <source>
        <strain evidence="2">K16</strain>
        <tissue evidence="2">Leaf</tissue>
    </source>
</reference>
<reference evidence="2" key="2">
    <citation type="journal article" date="2024" name="Plant">
        <title>Genomic evolution and insights into agronomic trait innovations of Sesamum species.</title>
        <authorList>
            <person name="Miao H."/>
            <person name="Wang L."/>
            <person name="Qu L."/>
            <person name="Liu H."/>
            <person name="Sun Y."/>
            <person name="Le M."/>
            <person name="Wang Q."/>
            <person name="Wei S."/>
            <person name="Zheng Y."/>
            <person name="Lin W."/>
            <person name="Duan Y."/>
            <person name="Cao H."/>
            <person name="Xiong S."/>
            <person name="Wang X."/>
            <person name="Wei L."/>
            <person name="Li C."/>
            <person name="Ma Q."/>
            <person name="Ju M."/>
            <person name="Zhao R."/>
            <person name="Li G."/>
            <person name="Mu C."/>
            <person name="Tian Q."/>
            <person name="Mei H."/>
            <person name="Zhang T."/>
            <person name="Gao T."/>
            <person name="Zhang H."/>
        </authorList>
    </citation>
    <scope>NUCLEOTIDE SEQUENCE</scope>
    <source>
        <strain evidence="2">K16</strain>
    </source>
</reference>
<dbReference type="SUPFAM" id="SSF56322">
    <property type="entry name" value="ADC synthase"/>
    <property type="match status" value="1"/>
</dbReference>
<protein>
    <submittedName>
        <fullName evidence="2">Isochorismate synthase, chloroplastic</fullName>
    </submittedName>
</protein>
<dbReference type="AlphaFoldDB" id="A0AAE2BYD3"/>
<dbReference type="EMBL" id="JACGWL010000005">
    <property type="protein sequence ID" value="KAK4402318.1"/>
    <property type="molecule type" value="Genomic_DNA"/>
</dbReference>
<dbReference type="GO" id="GO:0009536">
    <property type="term" value="C:plastid"/>
    <property type="evidence" value="ECO:0007669"/>
    <property type="project" value="TreeGrafter"/>
</dbReference>
<keyword evidence="3" id="KW-1185">Reference proteome</keyword>
<dbReference type="Gene3D" id="3.60.120.10">
    <property type="entry name" value="Anthranilate synthase"/>
    <property type="match status" value="2"/>
</dbReference>
<dbReference type="InterPro" id="IPR015890">
    <property type="entry name" value="Chorismate_C"/>
</dbReference>
<dbReference type="Pfam" id="PF00425">
    <property type="entry name" value="Chorismate_bind"/>
    <property type="match status" value="1"/>
</dbReference>
<feature type="domain" description="Chorismate-utilising enzyme C-terminal" evidence="1">
    <location>
        <begin position="269"/>
        <end position="445"/>
    </location>
</feature>
<dbReference type="InterPro" id="IPR005801">
    <property type="entry name" value="ADC_synthase"/>
</dbReference>
<dbReference type="PANTHER" id="PTHR47253:SF4">
    <property type="entry name" value="ISOCHORISMATE SYNTHASE 2, CHLOROPLASTIC"/>
    <property type="match status" value="1"/>
</dbReference>
<comment type="caution">
    <text evidence="2">The sequence shown here is derived from an EMBL/GenBank/DDBJ whole genome shotgun (WGS) entry which is preliminary data.</text>
</comment>
<dbReference type="PANTHER" id="PTHR47253">
    <property type="match status" value="1"/>
</dbReference>
<name>A0AAE2BYD3_9LAMI</name>